<proteinExistence type="predicted"/>
<dbReference type="Proteomes" id="UP000261325">
    <property type="component" value="Unassembled WGS sequence"/>
</dbReference>
<evidence type="ECO:0000313" key="2">
    <source>
        <dbReference type="Proteomes" id="UP000261325"/>
    </source>
</evidence>
<reference evidence="1 2" key="1">
    <citation type="journal article" date="2018" name="Nat. Biotechnol.">
        <title>A standardized bacterial taxonomy based on genome phylogeny substantially revises the tree of life.</title>
        <authorList>
            <person name="Parks D.H."/>
            <person name="Chuvochina M."/>
            <person name="Waite D.W."/>
            <person name="Rinke C."/>
            <person name="Skarshewski A."/>
            <person name="Chaumeil P.A."/>
            <person name="Hugenholtz P."/>
        </authorList>
    </citation>
    <scope>NUCLEOTIDE SEQUENCE [LARGE SCALE GENOMIC DNA]</scope>
    <source>
        <strain evidence="1">UBA9049</strain>
    </source>
</reference>
<protein>
    <submittedName>
        <fullName evidence="1">Uncharacterized protein</fullName>
    </submittedName>
</protein>
<dbReference type="AlphaFoldDB" id="A0A3B8WKX3"/>
<sequence length="153" mass="17247">MSPASMQTTMFYHGASQPGFTVWRDDRGRSDEADMLFLSRSPNVARRYGEVFRLELQVDTLPVITLDDWFNGDCPGTSFIIRGDGGYDFPVDTLVLREDPRTTFVPVVDVESLDDGLAITHDPVSPDDRQFQAYLTEHYGGDFQQFSADVARL</sequence>
<comment type="caution">
    <text evidence="1">The sequence shown here is derived from an EMBL/GenBank/DDBJ whole genome shotgun (WGS) entry which is preliminary data.</text>
</comment>
<gene>
    <name evidence="1" type="ORF">DCF82_05720</name>
</gene>
<dbReference type="EMBL" id="DLYI01000068">
    <property type="protein sequence ID" value="HAC27295.1"/>
    <property type="molecule type" value="Genomic_DNA"/>
</dbReference>
<name>A0A3B8WKX3_MARNT</name>
<organism evidence="1 2">
    <name type="scientific">Marinobacter nauticus</name>
    <name type="common">Marinobacter hydrocarbonoclasticus</name>
    <name type="synonym">Marinobacter aquaeolei</name>
    <dbReference type="NCBI Taxonomy" id="2743"/>
    <lineage>
        <taxon>Bacteria</taxon>
        <taxon>Pseudomonadati</taxon>
        <taxon>Pseudomonadota</taxon>
        <taxon>Gammaproteobacteria</taxon>
        <taxon>Pseudomonadales</taxon>
        <taxon>Marinobacteraceae</taxon>
        <taxon>Marinobacter</taxon>
    </lineage>
</organism>
<evidence type="ECO:0000313" key="1">
    <source>
        <dbReference type="EMBL" id="HAC27295.1"/>
    </source>
</evidence>
<accession>A0A3B8WKX3</accession>